<proteinExistence type="inferred from homology"/>
<keyword evidence="2" id="KW-0732">Signal</keyword>
<organism evidence="3">
    <name type="scientific">Solanum chacoense</name>
    <name type="common">Chaco potato</name>
    <dbReference type="NCBI Taxonomy" id="4108"/>
    <lineage>
        <taxon>Eukaryota</taxon>
        <taxon>Viridiplantae</taxon>
        <taxon>Streptophyta</taxon>
        <taxon>Embryophyta</taxon>
        <taxon>Tracheophyta</taxon>
        <taxon>Spermatophyta</taxon>
        <taxon>Magnoliopsida</taxon>
        <taxon>eudicotyledons</taxon>
        <taxon>Gunneridae</taxon>
        <taxon>Pentapetalae</taxon>
        <taxon>asterids</taxon>
        <taxon>lamiids</taxon>
        <taxon>Solanales</taxon>
        <taxon>Solanaceae</taxon>
        <taxon>Solanoideae</taxon>
        <taxon>Solaneae</taxon>
        <taxon>Solanum</taxon>
    </lineage>
</organism>
<evidence type="ECO:0000313" key="3">
    <source>
        <dbReference type="EMBL" id="JAP08709.1"/>
    </source>
</evidence>
<comment type="similarity">
    <text evidence="1">Belongs to the GASA family.</text>
</comment>
<dbReference type="PANTHER" id="PTHR23201:SF150">
    <property type="entry name" value="SNAKIN-2"/>
    <property type="match status" value="1"/>
</dbReference>
<evidence type="ECO:0000256" key="1">
    <source>
        <dbReference type="ARBA" id="ARBA00010582"/>
    </source>
</evidence>
<sequence length="113" mass="12167">MAISKFLLVTMVLISLFVFCLVEADDDDGDGDNQVVYTAGPEGANNPTYIPTSECGTACEARCSLASRHKMCLRACGTCCTRCNCVPPGTSGNQDLCPCYRDMLTHHGKHKCP</sequence>
<feature type="chain" id="PRO_5006865370" evidence="2">
    <location>
        <begin position="25"/>
        <end position="113"/>
    </location>
</feature>
<accession>A0A0V0GKL2</accession>
<name>A0A0V0GKL2_SOLCH</name>
<dbReference type="AlphaFoldDB" id="A0A0V0GKL2"/>
<feature type="signal peptide" evidence="2">
    <location>
        <begin position="1"/>
        <end position="24"/>
    </location>
</feature>
<dbReference type="EMBL" id="GEDG01036420">
    <property type="protein sequence ID" value="JAP08709.1"/>
    <property type="molecule type" value="Transcribed_RNA"/>
</dbReference>
<dbReference type="InterPro" id="IPR003854">
    <property type="entry name" value="GASA"/>
</dbReference>
<dbReference type="Pfam" id="PF02704">
    <property type="entry name" value="GASA"/>
    <property type="match status" value="1"/>
</dbReference>
<dbReference type="PANTHER" id="PTHR23201">
    <property type="entry name" value="EXTENSIN, PROLINE-RICH PROTEIN"/>
    <property type="match status" value="1"/>
</dbReference>
<evidence type="ECO:0000256" key="2">
    <source>
        <dbReference type="SAM" id="SignalP"/>
    </source>
</evidence>
<reference evidence="3" key="1">
    <citation type="submission" date="2015-12" db="EMBL/GenBank/DDBJ databases">
        <title>Gene expression during late stages of embryo sac development: a critical building block for successful pollen-pistil interactions.</title>
        <authorList>
            <person name="Liu Y."/>
            <person name="Joly V."/>
            <person name="Sabar M."/>
            <person name="Matton D.P."/>
        </authorList>
    </citation>
    <scope>NUCLEOTIDE SEQUENCE</scope>
</reference>
<protein>
    <submittedName>
        <fullName evidence="3">Putative gibberellin-regulated protein 1-like</fullName>
    </submittedName>
</protein>